<dbReference type="PANTHER" id="PTHR43280">
    <property type="entry name" value="ARAC-FAMILY TRANSCRIPTIONAL REGULATOR"/>
    <property type="match status" value="1"/>
</dbReference>
<evidence type="ECO:0000313" key="5">
    <source>
        <dbReference type="EMBL" id="GGD88816.1"/>
    </source>
</evidence>
<dbReference type="GO" id="GO:0003700">
    <property type="term" value="F:DNA-binding transcription factor activity"/>
    <property type="evidence" value="ECO:0007669"/>
    <property type="project" value="InterPro"/>
</dbReference>
<dbReference type="GO" id="GO:0043565">
    <property type="term" value="F:sequence-specific DNA binding"/>
    <property type="evidence" value="ECO:0007669"/>
    <property type="project" value="InterPro"/>
</dbReference>
<name>A0A916ZCY4_9BACL</name>
<proteinExistence type="predicted"/>
<dbReference type="Pfam" id="PF07883">
    <property type="entry name" value="Cupin_2"/>
    <property type="match status" value="1"/>
</dbReference>
<dbReference type="Gene3D" id="1.10.10.60">
    <property type="entry name" value="Homeodomain-like"/>
    <property type="match status" value="2"/>
</dbReference>
<dbReference type="SUPFAM" id="SSF46689">
    <property type="entry name" value="Homeodomain-like"/>
    <property type="match status" value="2"/>
</dbReference>
<feature type="domain" description="HTH araC/xylS-type" evidence="4">
    <location>
        <begin position="200"/>
        <end position="302"/>
    </location>
</feature>
<reference evidence="5" key="1">
    <citation type="journal article" date="2014" name="Int. J. Syst. Evol. Microbiol.">
        <title>Complete genome sequence of Corynebacterium casei LMG S-19264T (=DSM 44701T), isolated from a smear-ripened cheese.</title>
        <authorList>
            <consortium name="US DOE Joint Genome Institute (JGI-PGF)"/>
            <person name="Walter F."/>
            <person name="Albersmeier A."/>
            <person name="Kalinowski J."/>
            <person name="Ruckert C."/>
        </authorList>
    </citation>
    <scope>NUCLEOTIDE SEQUENCE</scope>
    <source>
        <strain evidence="5">CGMCC 1.15178</strain>
    </source>
</reference>
<dbReference type="InterPro" id="IPR018060">
    <property type="entry name" value="HTH_AraC"/>
</dbReference>
<reference evidence="5" key="2">
    <citation type="submission" date="2020-09" db="EMBL/GenBank/DDBJ databases">
        <authorList>
            <person name="Sun Q."/>
            <person name="Zhou Y."/>
        </authorList>
    </citation>
    <scope>NUCLEOTIDE SEQUENCE</scope>
    <source>
        <strain evidence="5">CGMCC 1.15178</strain>
    </source>
</reference>
<keyword evidence="3" id="KW-0804">Transcription</keyword>
<dbReference type="Gene3D" id="2.60.120.10">
    <property type="entry name" value="Jelly Rolls"/>
    <property type="match status" value="1"/>
</dbReference>
<dbReference type="SUPFAM" id="SSF51182">
    <property type="entry name" value="RmlC-like cupins"/>
    <property type="match status" value="1"/>
</dbReference>
<dbReference type="EMBL" id="BMHP01000004">
    <property type="protein sequence ID" value="GGD88816.1"/>
    <property type="molecule type" value="Genomic_DNA"/>
</dbReference>
<dbReference type="PROSITE" id="PS01124">
    <property type="entry name" value="HTH_ARAC_FAMILY_2"/>
    <property type="match status" value="1"/>
</dbReference>
<evidence type="ECO:0000256" key="3">
    <source>
        <dbReference type="ARBA" id="ARBA00023163"/>
    </source>
</evidence>
<keyword evidence="1" id="KW-0805">Transcription regulation</keyword>
<organism evidence="5 6">
    <name type="scientific">Paenibacillus nasutitermitis</name>
    <dbReference type="NCBI Taxonomy" id="1652958"/>
    <lineage>
        <taxon>Bacteria</taxon>
        <taxon>Bacillati</taxon>
        <taxon>Bacillota</taxon>
        <taxon>Bacilli</taxon>
        <taxon>Bacillales</taxon>
        <taxon>Paenibacillaceae</taxon>
        <taxon>Paenibacillus</taxon>
    </lineage>
</organism>
<evidence type="ECO:0000259" key="4">
    <source>
        <dbReference type="PROSITE" id="PS01124"/>
    </source>
</evidence>
<dbReference type="Proteomes" id="UP000612456">
    <property type="component" value="Unassembled WGS sequence"/>
</dbReference>
<dbReference type="InterPro" id="IPR014710">
    <property type="entry name" value="RmlC-like_jellyroll"/>
</dbReference>
<keyword evidence="2" id="KW-0238">DNA-binding</keyword>
<comment type="caution">
    <text evidence="5">The sequence shown here is derived from an EMBL/GenBank/DDBJ whole genome shotgun (WGS) entry which is preliminary data.</text>
</comment>
<evidence type="ECO:0000256" key="2">
    <source>
        <dbReference type="ARBA" id="ARBA00023125"/>
    </source>
</evidence>
<evidence type="ECO:0000256" key="1">
    <source>
        <dbReference type="ARBA" id="ARBA00023015"/>
    </source>
</evidence>
<dbReference type="Pfam" id="PF12833">
    <property type="entry name" value="HTH_18"/>
    <property type="match status" value="1"/>
</dbReference>
<dbReference type="AlphaFoldDB" id="A0A916ZCY4"/>
<gene>
    <name evidence="5" type="primary">rhaR</name>
    <name evidence="5" type="ORF">GCM10010911_54250</name>
</gene>
<dbReference type="InterPro" id="IPR011051">
    <property type="entry name" value="RmlC_Cupin_sf"/>
</dbReference>
<sequence>MSAGRTRKHYLTKEVLEPGHFLTIQDVYEHQWLLEHTHDFPEMIYVLSGSGTQYINGIDIKAKEGDVYLIPIGTTHVFRPTVNATSVNSLRVRNVIFRTEWLEDLNGILMDPEVKNLTDWLLGRPVSIESGPQPFWLQITDKQAGIRAQTERMKALVEQQPPLFQTRLTSSVLDLLSLLCLATNGGRLQQAEWPPEPDMHPMKALILEALQAMPLGAVSLKEVAQRINRSERQLSRLFQQHFEMSFVSYMQEYRLQESMKLLEQSSSTVKEIMSRIGFEDADHYYELFKRKTGVTPGQYRRQALKRGTLF</sequence>
<dbReference type="RefSeq" id="WP_188996933.1">
    <property type="nucleotide sequence ID" value="NZ_BMHP01000004.1"/>
</dbReference>
<accession>A0A916ZCY4</accession>
<evidence type="ECO:0000313" key="6">
    <source>
        <dbReference type="Proteomes" id="UP000612456"/>
    </source>
</evidence>
<dbReference type="SMART" id="SM00342">
    <property type="entry name" value="HTH_ARAC"/>
    <property type="match status" value="1"/>
</dbReference>
<dbReference type="InterPro" id="IPR009057">
    <property type="entry name" value="Homeodomain-like_sf"/>
</dbReference>
<dbReference type="InterPro" id="IPR013096">
    <property type="entry name" value="Cupin_2"/>
</dbReference>
<keyword evidence="6" id="KW-1185">Reference proteome</keyword>
<dbReference type="PANTHER" id="PTHR43280:SF2">
    <property type="entry name" value="HTH-TYPE TRANSCRIPTIONAL REGULATOR EXSA"/>
    <property type="match status" value="1"/>
</dbReference>
<protein>
    <submittedName>
        <fullName evidence="5">HTH-type transcriptional activator RhaR</fullName>
    </submittedName>
</protein>